<evidence type="ECO:0000313" key="2">
    <source>
        <dbReference type="EMBL" id="THU98144.1"/>
    </source>
</evidence>
<organism evidence="2 3">
    <name type="scientific">Dendrothele bispora (strain CBS 962.96)</name>
    <dbReference type="NCBI Taxonomy" id="1314807"/>
    <lineage>
        <taxon>Eukaryota</taxon>
        <taxon>Fungi</taxon>
        <taxon>Dikarya</taxon>
        <taxon>Basidiomycota</taxon>
        <taxon>Agaricomycotina</taxon>
        <taxon>Agaricomycetes</taxon>
        <taxon>Agaricomycetidae</taxon>
        <taxon>Agaricales</taxon>
        <taxon>Agaricales incertae sedis</taxon>
        <taxon>Dendrothele</taxon>
    </lineage>
</organism>
<name>A0A4S8M763_DENBC</name>
<reference evidence="2 3" key="1">
    <citation type="journal article" date="2019" name="Nat. Ecol. Evol.">
        <title>Megaphylogeny resolves global patterns of mushroom evolution.</title>
        <authorList>
            <person name="Varga T."/>
            <person name="Krizsan K."/>
            <person name="Foldi C."/>
            <person name="Dima B."/>
            <person name="Sanchez-Garcia M."/>
            <person name="Sanchez-Ramirez S."/>
            <person name="Szollosi G.J."/>
            <person name="Szarkandi J.G."/>
            <person name="Papp V."/>
            <person name="Albert L."/>
            <person name="Andreopoulos W."/>
            <person name="Angelini C."/>
            <person name="Antonin V."/>
            <person name="Barry K.W."/>
            <person name="Bougher N.L."/>
            <person name="Buchanan P."/>
            <person name="Buyck B."/>
            <person name="Bense V."/>
            <person name="Catcheside P."/>
            <person name="Chovatia M."/>
            <person name="Cooper J."/>
            <person name="Damon W."/>
            <person name="Desjardin D."/>
            <person name="Finy P."/>
            <person name="Geml J."/>
            <person name="Haridas S."/>
            <person name="Hughes K."/>
            <person name="Justo A."/>
            <person name="Karasinski D."/>
            <person name="Kautmanova I."/>
            <person name="Kiss B."/>
            <person name="Kocsube S."/>
            <person name="Kotiranta H."/>
            <person name="LaButti K.M."/>
            <person name="Lechner B.E."/>
            <person name="Liimatainen K."/>
            <person name="Lipzen A."/>
            <person name="Lukacs Z."/>
            <person name="Mihaltcheva S."/>
            <person name="Morgado L.N."/>
            <person name="Niskanen T."/>
            <person name="Noordeloos M.E."/>
            <person name="Ohm R.A."/>
            <person name="Ortiz-Santana B."/>
            <person name="Ovrebo C."/>
            <person name="Racz N."/>
            <person name="Riley R."/>
            <person name="Savchenko A."/>
            <person name="Shiryaev A."/>
            <person name="Soop K."/>
            <person name="Spirin V."/>
            <person name="Szebenyi C."/>
            <person name="Tomsovsky M."/>
            <person name="Tulloss R.E."/>
            <person name="Uehling J."/>
            <person name="Grigoriev I.V."/>
            <person name="Vagvolgyi C."/>
            <person name="Papp T."/>
            <person name="Martin F.M."/>
            <person name="Miettinen O."/>
            <person name="Hibbett D.S."/>
            <person name="Nagy L.G."/>
        </authorList>
    </citation>
    <scope>NUCLEOTIDE SEQUENCE [LARGE SCALE GENOMIC DNA]</scope>
    <source>
        <strain evidence="2 3">CBS 962.96</strain>
    </source>
</reference>
<dbReference type="InterPro" id="IPR007138">
    <property type="entry name" value="ABM_dom"/>
</dbReference>
<dbReference type="PROSITE" id="PS51725">
    <property type="entry name" value="ABM"/>
    <property type="match status" value="1"/>
</dbReference>
<gene>
    <name evidence="2" type="ORF">K435DRAFT_777644</name>
</gene>
<protein>
    <recommendedName>
        <fullName evidence="1">ABM domain-containing protein</fullName>
    </recommendedName>
</protein>
<evidence type="ECO:0000259" key="1">
    <source>
        <dbReference type="PROSITE" id="PS51725"/>
    </source>
</evidence>
<dbReference type="SUPFAM" id="SSF54909">
    <property type="entry name" value="Dimeric alpha+beta barrel"/>
    <property type="match status" value="1"/>
</dbReference>
<dbReference type="Gene3D" id="3.30.70.100">
    <property type="match status" value="1"/>
</dbReference>
<dbReference type="Proteomes" id="UP000297245">
    <property type="component" value="Unassembled WGS sequence"/>
</dbReference>
<dbReference type="AlphaFoldDB" id="A0A4S8M763"/>
<sequence length="112" mass="12356">MGGFEDVPAQTKSGRVITVATLKINPGKEAYFEELITTTKNHALSDKEPGTFTYRTTRVLDKNGKPTGEYIIFEEYAGKAGFQEHAAQPPLQAIMAEKDVIASINLEFADEF</sequence>
<evidence type="ECO:0000313" key="3">
    <source>
        <dbReference type="Proteomes" id="UP000297245"/>
    </source>
</evidence>
<feature type="domain" description="ABM" evidence="1">
    <location>
        <begin position="16"/>
        <end position="112"/>
    </location>
</feature>
<dbReference type="Pfam" id="PF03992">
    <property type="entry name" value="ABM"/>
    <property type="match status" value="1"/>
</dbReference>
<dbReference type="EMBL" id="ML179142">
    <property type="protein sequence ID" value="THU98144.1"/>
    <property type="molecule type" value="Genomic_DNA"/>
</dbReference>
<proteinExistence type="predicted"/>
<accession>A0A4S8M763</accession>
<keyword evidence="3" id="KW-1185">Reference proteome</keyword>
<dbReference type="InterPro" id="IPR011008">
    <property type="entry name" value="Dimeric_a/b-barrel"/>
</dbReference>
<dbReference type="OrthoDB" id="2968776at2759"/>